<dbReference type="GO" id="GO:0005319">
    <property type="term" value="F:lipid transporter activity"/>
    <property type="evidence" value="ECO:0007669"/>
    <property type="project" value="TreeGrafter"/>
</dbReference>
<reference evidence="12" key="1">
    <citation type="submission" date="2021-02" db="EMBL/GenBank/DDBJ databases">
        <authorList>
            <person name="Nowell W R."/>
        </authorList>
    </citation>
    <scope>NUCLEOTIDE SEQUENCE</scope>
</reference>
<dbReference type="InterPro" id="IPR003439">
    <property type="entry name" value="ABC_transporter-like_ATP-bd"/>
</dbReference>
<dbReference type="GO" id="GO:0016887">
    <property type="term" value="F:ATP hydrolysis activity"/>
    <property type="evidence" value="ECO:0007669"/>
    <property type="project" value="InterPro"/>
</dbReference>
<dbReference type="CDD" id="cd03263">
    <property type="entry name" value="ABC_subfamily_A"/>
    <property type="match status" value="2"/>
</dbReference>
<gene>
    <name evidence="12" type="ORF">SEV965_LOCUS3726</name>
</gene>
<feature type="domain" description="ABC transporter" evidence="11">
    <location>
        <begin position="1507"/>
        <end position="1738"/>
    </location>
</feature>
<protein>
    <recommendedName>
        <fullName evidence="11">ABC transporter domain-containing protein</fullName>
    </recommendedName>
</protein>
<keyword evidence="3" id="KW-0813">Transport</keyword>
<feature type="transmembrane region" description="Helical" evidence="10">
    <location>
        <begin position="577"/>
        <end position="599"/>
    </location>
</feature>
<evidence type="ECO:0000256" key="3">
    <source>
        <dbReference type="ARBA" id="ARBA00022448"/>
    </source>
</evidence>
<comment type="subcellular location">
    <subcellularLocation>
        <location evidence="1">Membrane</location>
        <topology evidence="1">Multi-pass membrane protein</topology>
    </subcellularLocation>
</comment>
<feature type="transmembrane region" description="Helical" evidence="10">
    <location>
        <begin position="1344"/>
        <end position="1367"/>
    </location>
</feature>
<dbReference type="InterPro" id="IPR056264">
    <property type="entry name" value="R2_ABCA1-4-like"/>
</dbReference>
<dbReference type="Gene3D" id="3.40.50.300">
    <property type="entry name" value="P-loop containing nucleotide triphosphate hydrolases"/>
    <property type="match status" value="2"/>
</dbReference>
<dbReference type="PROSITE" id="PS50893">
    <property type="entry name" value="ABC_TRANSPORTER_2"/>
    <property type="match status" value="2"/>
</dbReference>
<dbReference type="InterPro" id="IPR026082">
    <property type="entry name" value="ABCA"/>
</dbReference>
<dbReference type="GO" id="GO:0016020">
    <property type="term" value="C:membrane"/>
    <property type="evidence" value="ECO:0007669"/>
    <property type="project" value="UniProtKB-SubCell"/>
</dbReference>
<evidence type="ECO:0000256" key="8">
    <source>
        <dbReference type="ARBA" id="ARBA00023136"/>
    </source>
</evidence>
<dbReference type="InterPro" id="IPR003593">
    <property type="entry name" value="AAA+_ATPase"/>
</dbReference>
<dbReference type="PANTHER" id="PTHR19229">
    <property type="entry name" value="ATP-BINDING CASSETTE TRANSPORTER SUBFAMILY A ABCA"/>
    <property type="match status" value="1"/>
</dbReference>
<evidence type="ECO:0000313" key="12">
    <source>
        <dbReference type="EMBL" id="CAF0863185.1"/>
    </source>
</evidence>
<feature type="transmembrane region" description="Helical" evidence="10">
    <location>
        <begin position="1379"/>
        <end position="1402"/>
    </location>
</feature>
<feature type="transmembrane region" description="Helical" evidence="10">
    <location>
        <begin position="514"/>
        <end position="532"/>
    </location>
</feature>
<evidence type="ECO:0000256" key="7">
    <source>
        <dbReference type="ARBA" id="ARBA00022989"/>
    </source>
</evidence>
<evidence type="ECO:0000256" key="10">
    <source>
        <dbReference type="SAM" id="Phobius"/>
    </source>
</evidence>
<dbReference type="Proteomes" id="UP000663889">
    <property type="component" value="Unassembled WGS sequence"/>
</dbReference>
<dbReference type="FunFam" id="3.40.50.300:FF:002275">
    <property type="entry name" value="ATP-binding cassette, subfamily A (ABC1), member 16"/>
    <property type="match status" value="1"/>
</dbReference>
<dbReference type="PANTHER" id="PTHR19229:SF250">
    <property type="entry name" value="ABC TRANSPORTER DOMAIN-CONTAINING PROTEIN-RELATED"/>
    <property type="match status" value="1"/>
</dbReference>
<feature type="transmembrane region" description="Helical" evidence="10">
    <location>
        <begin position="444"/>
        <end position="468"/>
    </location>
</feature>
<name>A0A813X4S1_9BILA</name>
<organism evidence="12 13">
    <name type="scientific">Rotaria sordida</name>
    <dbReference type="NCBI Taxonomy" id="392033"/>
    <lineage>
        <taxon>Eukaryota</taxon>
        <taxon>Metazoa</taxon>
        <taxon>Spiralia</taxon>
        <taxon>Gnathifera</taxon>
        <taxon>Rotifera</taxon>
        <taxon>Eurotatoria</taxon>
        <taxon>Bdelloidea</taxon>
        <taxon>Philodinida</taxon>
        <taxon>Philodinidae</taxon>
        <taxon>Rotaria</taxon>
    </lineage>
</organism>
<dbReference type="Pfam" id="PF23321">
    <property type="entry name" value="R1_ABCA1"/>
    <property type="match status" value="1"/>
</dbReference>
<feature type="transmembrane region" description="Helical" evidence="10">
    <location>
        <begin position="44"/>
        <end position="64"/>
    </location>
</feature>
<dbReference type="SUPFAM" id="SSF52540">
    <property type="entry name" value="P-loop containing nucleoside triphosphate hydrolases"/>
    <property type="match status" value="2"/>
</dbReference>
<evidence type="ECO:0000256" key="6">
    <source>
        <dbReference type="ARBA" id="ARBA00022840"/>
    </source>
</evidence>
<dbReference type="InterPro" id="IPR027417">
    <property type="entry name" value="P-loop_NTPase"/>
</dbReference>
<dbReference type="GO" id="GO:0005524">
    <property type="term" value="F:ATP binding"/>
    <property type="evidence" value="ECO:0007669"/>
    <property type="project" value="UniProtKB-KW"/>
</dbReference>
<accession>A0A813X4S1</accession>
<keyword evidence="6" id="KW-0067">ATP-binding</keyword>
<dbReference type="PROSITE" id="PS00211">
    <property type="entry name" value="ABC_TRANSPORTER_1"/>
    <property type="match status" value="1"/>
</dbReference>
<sequence>MSQSDTIRQKLIETEYEPVSSSRKLNLLLQRSVRYSYRQRCCKCCPTILCELLFPIIIILLLILNRYGINRLAEKQNTDGNLPGSFSKHPCSQDINIPPTSSNDIFTNCFKFPPSYNGGRWGSHSHDDVSNKTNIVFEPNRTDINELVQRATTRLATMKLLLTLARYGINRLAEKQKDDGSLPGSFSKHPCSQDINIPPTSSNDIFTNCFKFPPSYSGGRWGSHSHDDVSNKTNIVFEPNRTDINELVQRATTRLATMECNNTNVWSQNPNDEMDAHLLQNKTVNTVIVDFSATSDLRKERNLAYNIIVRAPNIILKNDPIDRSFISYKHPGYISDRSNTTDNNAIKGSELPEFTDVKMFVDSLLMEYQTNHQIQFELERNLMTCTPFRNDYLFTSESNFLTTIILMIDAVFIVPYLILLISLIREKNAKVKEILKVLGIEPILNNLAQGIRTMFILFILILLLSIVYKLKLNPDAYFNTVNFGILFVGNIIYGLQLISFCIMNAQLFDTNVRAVIFTFVFYYVIYYISSFTNSWPPGIQYILMFFCPYIAGHSLFQQAVLYDLANKDVAIFRTIYSYVPMYFPTLIVMLLSCVFYWALSWYLEKIFPGEYGIPLDWNFLFKRDYWRRETTKDQIYTFDNHAATLSRPITPFTRTNSIGTPVVHVDHLVKKFGPDKIAVNEVSFDLYENQITSLLGPNGSGKTTIFNCLIGIYKQTSGTITIENENGINYDTRNNIEILRKSMGYCPQHDILFDLLTIEEQIQFYASARGFGKYKQQISNEMLDLTNLKNSKHVYCQSLSGGMKRRLSLACAFVGNTKIILLDEPSSGLDPSNRRLLWDWLRTMKEGKTLLLTTHFMEESDALSDRIMIISNGIIKADGTSAKLKEQYGSEFLLGYKLIINKQNNYGRNEIENELRGYLPQLTIESDIPNGDIVFRANQPPDNQFVQALRQLEMMKVDNRIKNYGVQNSTMDDVFLKITKDTKDENDSGSTSVNIEHIDEQCRYVFDEREFFHGWRYYLSQLHGLTVKTLLVRYRRWGLTLILLLLPIVYNLLSNIISRSQNASGTFKMETNLLNPQTILYKVDPLMENYFQAAIRPKSNDLVLEKRSENISEMNKFIWQKRMDRPYTYTDIYLGFQVSVPQENIYKIQTLSSNLISGHEVVSVASNIFFKYALNDTAASIQTTLIYKKTGNLTIEPTIGSLLNVLSIASCFLKVLPASLILDVFIFYLIFFYTTIFLVSERKDSFLSLLNISGLHPACYWLFNYLFDIMTSVIWFCYLLAMYCIFDVAFNGLPSSRTSSTSIIPIEFASSWDLRVQFYPLTIIIVLPTLPFVYLITKIFKSDLLCGLSVLFILIILHMISIIVPIVMSFVSNTFIQKLIYWLFNIISPTINAQAIATYILAQQSTFCQIFIHTDFSFFTPIGNDTIEWNWVVLISHIIILLLVLITIDSGLLKFSCLTHPLEFDENMLDNDVLEERHRILSLNYSATNKSLLDTDTNEEEHETDHLTVHDLVKRFPGRNVFAVNHLTFGAKRGEAFGLLGYNGAGKTTTFRILVGDELATQGTAYIDGQNVRRHLKSMRQLGYCPQQNCSMDFLTVQNGLYLLARIRGVTFSRIHLVVEKISSLFLLDPFLNNYIHQLSGGTKRRLHAALALIGPPLVAILDEPTTGVDPNARQQMQEIFLNAVKAKLTIILTSHSMDECERVCNRLGIMFNGQLVCLGTIQHLKSKFGQGYTIEIKVHSTSNDVNATTIQNVQSFLLSQTQLNVEIKELSYSTGSFQVKQGTPADLFELLEQNKQYLNIETYTISQTTLEQIFLSFGKQVNDTLQ</sequence>
<feature type="transmembrane region" description="Helical" evidence="10">
    <location>
        <begin position="400"/>
        <end position="424"/>
    </location>
</feature>
<dbReference type="Pfam" id="PF12698">
    <property type="entry name" value="ABC2_membrane_3"/>
    <property type="match status" value="1"/>
</dbReference>
<feature type="domain" description="ABC transporter" evidence="11">
    <location>
        <begin position="663"/>
        <end position="897"/>
    </location>
</feature>
<comment type="caution">
    <text evidence="12">The sequence shown here is derived from an EMBL/GenBank/DDBJ whole genome shotgun (WGS) entry which is preliminary data.</text>
</comment>
<feature type="transmembrane region" description="Helical" evidence="10">
    <location>
        <begin position="1246"/>
        <end position="1266"/>
    </location>
</feature>
<feature type="transmembrane region" description="Helical" evidence="10">
    <location>
        <begin position="1318"/>
        <end position="1337"/>
    </location>
</feature>
<keyword evidence="7 10" id="KW-1133">Transmembrane helix</keyword>
<proteinExistence type="inferred from homology"/>
<feature type="transmembrane region" description="Helical" evidence="10">
    <location>
        <begin position="1429"/>
        <end position="1448"/>
    </location>
</feature>
<dbReference type="GO" id="GO:0140359">
    <property type="term" value="F:ABC-type transporter activity"/>
    <property type="evidence" value="ECO:0007669"/>
    <property type="project" value="InterPro"/>
</dbReference>
<dbReference type="InterPro" id="IPR013525">
    <property type="entry name" value="ABC2_TM"/>
</dbReference>
<feature type="region of interest" description="Disordered" evidence="9">
    <location>
        <begin position="176"/>
        <end position="197"/>
    </location>
</feature>
<evidence type="ECO:0000256" key="1">
    <source>
        <dbReference type="ARBA" id="ARBA00004141"/>
    </source>
</evidence>
<evidence type="ECO:0000313" key="13">
    <source>
        <dbReference type="Proteomes" id="UP000663889"/>
    </source>
</evidence>
<evidence type="ECO:0000256" key="2">
    <source>
        <dbReference type="ARBA" id="ARBA00008869"/>
    </source>
</evidence>
<dbReference type="EMBL" id="CAJNOU010000097">
    <property type="protein sequence ID" value="CAF0863185.1"/>
    <property type="molecule type" value="Genomic_DNA"/>
</dbReference>
<dbReference type="Pfam" id="PF00005">
    <property type="entry name" value="ABC_tran"/>
    <property type="match status" value="2"/>
</dbReference>
<evidence type="ECO:0000256" key="4">
    <source>
        <dbReference type="ARBA" id="ARBA00022692"/>
    </source>
</evidence>
<feature type="transmembrane region" description="Helical" evidence="10">
    <location>
        <begin position="480"/>
        <end position="502"/>
    </location>
</feature>
<keyword evidence="8 10" id="KW-0472">Membrane</keyword>
<evidence type="ECO:0000256" key="5">
    <source>
        <dbReference type="ARBA" id="ARBA00022741"/>
    </source>
</evidence>
<keyword evidence="4 10" id="KW-0812">Transmembrane</keyword>
<evidence type="ECO:0000259" key="11">
    <source>
        <dbReference type="PROSITE" id="PS50893"/>
    </source>
</evidence>
<feature type="transmembrane region" description="Helical" evidence="10">
    <location>
        <begin position="1034"/>
        <end position="1053"/>
    </location>
</feature>
<dbReference type="SMART" id="SM00382">
    <property type="entry name" value="AAA"/>
    <property type="match status" value="2"/>
</dbReference>
<dbReference type="FunFam" id="3.40.50.300:FF:000335">
    <property type="entry name" value="ATP binding cassette subfamily A member 5"/>
    <property type="match status" value="1"/>
</dbReference>
<evidence type="ECO:0000256" key="9">
    <source>
        <dbReference type="SAM" id="MobiDB-lite"/>
    </source>
</evidence>
<keyword evidence="5" id="KW-0547">Nucleotide-binding</keyword>
<feature type="transmembrane region" description="Helical" evidence="10">
    <location>
        <begin position="1273"/>
        <end position="1293"/>
    </location>
</feature>
<feature type="transmembrane region" description="Helical" evidence="10">
    <location>
        <begin position="1220"/>
        <end position="1240"/>
    </location>
</feature>
<comment type="similarity">
    <text evidence="2">Belongs to the ABC transporter superfamily. ABCA family.</text>
</comment>
<dbReference type="InterPro" id="IPR017871">
    <property type="entry name" value="ABC_transporter-like_CS"/>
</dbReference>
<feature type="transmembrane region" description="Helical" evidence="10">
    <location>
        <begin position="538"/>
        <end position="556"/>
    </location>
</feature>